<keyword evidence="2" id="KW-0472">Membrane</keyword>
<keyword evidence="2" id="KW-1133">Transmembrane helix</keyword>
<feature type="transmembrane region" description="Helical" evidence="2">
    <location>
        <begin position="61"/>
        <end position="81"/>
    </location>
</feature>
<sequence>MGHERERDDAARPARSGRGSASTPADREWARDAWFAAGCGTVFGAMALGVLLVTGALTGPWVALCVLAGAVAFAVLLPARVRAGDGWLAARGLLLRHVVRTDALVAVRLTGVVAVHVVLRDAGGRLLAVDARVLAANPPLLRALDAGVRVSRERGTLPPAPDPLRDLRAAAIVRPPTVLPPVARPPVARPPVTAGPRPAPPAPAVHAAHAGSHRP</sequence>
<dbReference type="RefSeq" id="WP_282698417.1">
    <property type="nucleotide sequence ID" value="NZ_JABXJJ020000001.1"/>
</dbReference>
<feature type="compositionally biased region" description="Basic and acidic residues" evidence="1">
    <location>
        <begin position="1"/>
        <end position="12"/>
    </location>
</feature>
<comment type="caution">
    <text evidence="3">The sequence shown here is derived from an EMBL/GenBank/DDBJ whole genome shotgun (WGS) entry which is preliminary data.</text>
</comment>
<reference evidence="3" key="1">
    <citation type="submission" date="2023-05" db="EMBL/GenBank/DDBJ databases">
        <title>Streptantibioticus silvisoli sp. nov., acidotolerant actinomycetes 1 from pine litter.</title>
        <authorList>
            <person name="Swiecimska M."/>
            <person name="Golinska P."/>
            <person name="Sangal V."/>
            <person name="Wachnowicz B."/>
            <person name="Goodfellow M."/>
        </authorList>
    </citation>
    <scope>NUCLEOTIDE SEQUENCE</scope>
    <source>
        <strain evidence="3">SL13</strain>
    </source>
</reference>
<protein>
    <recommendedName>
        <fullName evidence="4">PH domain-containing protein</fullName>
    </recommendedName>
</protein>
<evidence type="ECO:0000256" key="2">
    <source>
        <dbReference type="SAM" id="Phobius"/>
    </source>
</evidence>
<feature type="region of interest" description="Disordered" evidence="1">
    <location>
        <begin position="1"/>
        <end position="25"/>
    </location>
</feature>
<evidence type="ECO:0000313" key="3">
    <source>
        <dbReference type="EMBL" id="MDI5967769.1"/>
    </source>
</evidence>
<keyword evidence="2" id="KW-0812">Transmembrane</keyword>
<feature type="region of interest" description="Disordered" evidence="1">
    <location>
        <begin position="180"/>
        <end position="215"/>
    </location>
</feature>
<accession>A0AA90KEG6</accession>
<feature type="compositionally biased region" description="Low complexity" evidence="1">
    <location>
        <begin position="13"/>
        <end position="22"/>
    </location>
</feature>
<dbReference type="EMBL" id="JABXJJ020000001">
    <property type="protein sequence ID" value="MDI5967769.1"/>
    <property type="molecule type" value="Genomic_DNA"/>
</dbReference>
<evidence type="ECO:0000256" key="1">
    <source>
        <dbReference type="SAM" id="MobiDB-lite"/>
    </source>
</evidence>
<organism evidence="3">
    <name type="scientific">Streptantibioticus silvisoli</name>
    <dbReference type="NCBI Taxonomy" id="2705255"/>
    <lineage>
        <taxon>Bacteria</taxon>
        <taxon>Bacillati</taxon>
        <taxon>Actinomycetota</taxon>
        <taxon>Actinomycetes</taxon>
        <taxon>Kitasatosporales</taxon>
        <taxon>Streptomycetaceae</taxon>
        <taxon>Streptantibioticus</taxon>
    </lineage>
</organism>
<feature type="transmembrane region" description="Helical" evidence="2">
    <location>
        <begin position="33"/>
        <end position="55"/>
    </location>
</feature>
<dbReference type="AlphaFoldDB" id="A0AA90KEG6"/>
<evidence type="ECO:0008006" key="4">
    <source>
        <dbReference type="Google" id="ProtNLM"/>
    </source>
</evidence>
<gene>
    <name evidence="3" type="ORF">POF50_000110</name>
</gene>
<feature type="compositionally biased region" description="Pro residues" evidence="1">
    <location>
        <begin position="180"/>
        <end position="189"/>
    </location>
</feature>
<proteinExistence type="predicted"/>
<name>A0AA90KEG6_9ACTN</name>
<feature type="compositionally biased region" description="Low complexity" evidence="1">
    <location>
        <begin position="204"/>
        <end position="215"/>
    </location>
</feature>